<protein>
    <submittedName>
        <fullName evidence="1">Uncharacterized protein</fullName>
    </submittedName>
</protein>
<sequence>MGHQARMEKEALVDHLDHLVLLGRMVMLAFQVLQDLLEQYANHHADVLSSWITYIYFLITRGQKVILEDLDSQALRVKMVSQENVVHKVLQDLLEQEVDQVLLAQKVPRVLLAHLVPLEAQDCLAYRECQEKEELLEALDQKGTGENLVVKVLMAFLVQEERE</sequence>
<organism evidence="1 2">
    <name type="scientific">Cyanoderma ruficeps</name>
    <name type="common">rufous-capped babbler</name>
    <dbReference type="NCBI Taxonomy" id="181631"/>
    <lineage>
        <taxon>Eukaryota</taxon>
        <taxon>Metazoa</taxon>
        <taxon>Chordata</taxon>
        <taxon>Craniata</taxon>
        <taxon>Vertebrata</taxon>
        <taxon>Euteleostomi</taxon>
        <taxon>Archelosauria</taxon>
        <taxon>Archosauria</taxon>
        <taxon>Dinosauria</taxon>
        <taxon>Saurischia</taxon>
        <taxon>Theropoda</taxon>
        <taxon>Coelurosauria</taxon>
        <taxon>Aves</taxon>
        <taxon>Neognathae</taxon>
        <taxon>Neoaves</taxon>
        <taxon>Telluraves</taxon>
        <taxon>Australaves</taxon>
        <taxon>Passeriformes</taxon>
        <taxon>Sylvioidea</taxon>
        <taxon>Timaliidae</taxon>
        <taxon>Cyanoderma</taxon>
    </lineage>
</organism>
<name>A0A8C3XEQ2_9PASS</name>
<evidence type="ECO:0000313" key="1">
    <source>
        <dbReference type="Ensembl" id="ENSCRFP00000014387.1"/>
    </source>
</evidence>
<evidence type="ECO:0000313" key="2">
    <source>
        <dbReference type="Proteomes" id="UP000694396"/>
    </source>
</evidence>
<proteinExistence type="predicted"/>
<reference evidence="1" key="2">
    <citation type="submission" date="2025-09" db="UniProtKB">
        <authorList>
            <consortium name="Ensembl"/>
        </authorList>
    </citation>
    <scope>IDENTIFICATION</scope>
</reference>
<dbReference type="Proteomes" id="UP000694396">
    <property type="component" value="Unplaced"/>
</dbReference>
<accession>A0A8C3XEQ2</accession>
<reference evidence="1" key="1">
    <citation type="submission" date="2025-08" db="UniProtKB">
        <authorList>
            <consortium name="Ensembl"/>
        </authorList>
    </citation>
    <scope>IDENTIFICATION</scope>
</reference>
<dbReference type="AlphaFoldDB" id="A0A8C3XEQ2"/>
<keyword evidence="2" id="KW-1185">Reference proteome</keyword>
<dbReference type="Ensembl" id="ENSCRFT00000014891.1">
    <property type="protein sequence ID" value="ENSCRFP00000014387.1"/>
    <property type="gene ID" value="ENSCRFG00000011109.1"/>
</dbReference>